<comment type="caution">
    <text evidence="2">The sequence shown here is derived from an EMBL/GenBank/DDBJ whole genome shotgun (WGS) entry which is preliminary data.</text>
</comment>
<evidence type="ECO:0000313" key="2">
    <source>
        <dbReference type="EMBL" id="KAJ7353062.1"/>
    </source>
</evidence>
<feature type="compositionally biased region" description="Basic and acidic residues" evidence="1">
    <location>
        <begin position="1"/>
        <end position="16"/>
    </location>
</feature>
<organism evidence="2 3">
    <name type="scientific">Mycena albidolilacea</name>
    <dbReference type="NCBI Taxonomy" id="1033008"/>
    <lineage>
        <taxon>Eukaryota</taxon>
        <taxon>Fungi</taxon>
        <taxon>Dikarya</taxon>
        <taxon>Basidiomycota</taxon>
        <taxon>Agaricomycotina</taxon>
        <taxon>Agaricomycetes</taxon>
        <taxon>Agaricomycetidae</taxon>
        <taxon>Agaricales</taxon>
        <taxon>Marasmiineae</taxon>
        <taxon>Mycenaceae</taxon>
        <taxon>Mycena</taxon>
    </lineage>
</organism>
<evidence type="ECO:0000313" key="3">
    <source>
        <dbReference type="Proteomes" id="UP001218218"/>
    </source>
</evidence>
<keyword evidence="3" id="KW-1185">Reference proteome</keyword>
<feature type="compositionally biased region" description="Basic residues" evidence="1">
    <location>
        <begin position="109"/>
        <end position="127"/>
    </location>
</feature>
<reference evidence="2" key="1">
    <citation type="submission" date="2023-03" db="EMBL/GenBank/DDBJ databases">
        <title>Massive genome expansion in bonnet fungi (Mycena s.s.) driven by repeated elements and novel gene families across ecological guilds.</title>
        <authorList>
            <consortium name="Lawrence Berkeley National Laboratory"/>
            <person name="Harder C.B."/>
            <person name="Miyauchi S."/>
            <person name="Viragh M."/>
            <person name="Kuo A."/>
            <person name="Thoen E."/>
            <person name="Andreopoulos B."/>
            <person name="Lu D."/>
            <person name="Skrede I."/>
            <person name="Drula E."/>
            <person name="Henrissat B."/>
            <person name="Morin E."/>
            <person name="Kohler A."/>
            <person name="Barry K."/>
            <person name="LaButti K."/>
            <person name="Morin E."/>
            <person name="Salamov A."/>
            <person name="Lipzen A."/>
            <person name="Mereny Z."/>
            <person name="Hegedus B."/>
            <person name="Baldrian P."/>
            <person name="Stursova M."/>
            <person name="Weitz H."/>
            <person name="Taylor A."/>
            <person name="Grigoriev I.V."/>
            <person name="Nagy L.G."/>
            <person name="Martin F."/>
            <person name="Kauserud H."/>
        </authorList>
    </citation>
    <scope>NUCLEOTIDE SEQUENCE</scope>
    <source>
        <strain evidence="2">CBHHK002</strain>
    </source>
</reference>
<protein>
    <submittedName>
        <fullName evidence="2">Uncharacterized protein</fullName>
    </submittedName>
</protein>
<dbReference type="EMBL" id="JARIHO010000011">
    <property type="protein sequence ID" value="KAJ7353062.1"/>
    <property type="molecule type" value="Genomic_DNA"/>
</dbReference>
<feature type="region of interest" description="Disordered" evidence="1">
    <location>
        <begin position="1"/>
        <end position="49"/>
    </location>
</feature>
<gene>
    <name evidence="2" type="ORF">DFH08DRAFT_804642</name>
</gene>
<feature type="compositionally biased region" description="Basic and acidic residues" evidence="1">
    <location>
        <begin position="96"/>
        <end position="108"/>
    </location>
</feature>
<feature type="region of interest" description="Disordered" evidence="1">
    <location>
        <begin position="74"/>
        <end position="149"/>
    </location>
</feature>
<dbReference type="Proteomes" id="UP001218218">
    <property type="component" value="Unassembled WGS sequence"/>
</dbReference>
<sequence length="149" mass="16413">MQTKKVQHEEDKERNGKRGAHPNNFLLTPDTADTASPKAAHCTPPNDSRHCVQHRLGASATQLAWHLGIGVGDVTPASAPPIASTDRTSATPVHFYTRDKSERWSKEKEKKRHGSVVQRRRKKKRDKGRSAATNPGENPPPACGREARA</sequence>
<dbReference type="AlphaFoldDB" id="A0AAD7A9X1"/>
<accession>A0AAD7A9X1</accession>
<name>A0AAD7A9X1_9AGAR</name>
<evidence type="ECO:0000256" key="1">
    <source>
        <dbReference type="SAM" id="MobiDB-lite"/>
    </source>
</evidence>
<proteinExistence type="predicted"/>